<feature type="domain" description="Glycosyl transferase family 1" evidence="1">
    <location>
        <begin position="171"/>
        <end position="342"/>
    </location>
</feature>
<dbReference type="Gene3D" id="3.40.50.2000">
    <property type="entry name" value="Glycogen Phosphorylase B"/>
    <property type="match status" value="2"/>
</dbReference>
<dbReference type="EC" id="2.4.-.-" evidence="3"/>
<dbReference type="InterPro" id="IPR001296">
    <property type="entry name" value="Glyco_trans_1"/>
</dbReference>
<evidence type="ECO:0000313" key="3">
    <source>
        <dbReference type="EMBL" id="MFC5628441.1"/>
    </source>
</evidence>
<reference evidence="4" key="1">
    <citation type="journal article" date="2019" name="Int. J. Syst. Evol. Microbiol.">
        <title>The Global Catalogue of Microorganisms (GCM) 10K type strain sequencing project: providing services to taxonomists for standard genome sequencing and annotation.</title>
        <authorList>
            <consortium name="The Broad Institute Genomics Platform"/>
            <consortium name="The Broad Institute Genome Sequencing Center for Infectious Disease"/>
            <person name="Wu L."/>
            <person name="Ma J."/>
        </authorList>
    </citation>
    <scope>NUCLEOTIDE SEQUENCE [LARGE SCALE GENOMIC DNA]</scope>
    <source>
        <strain evidence="4">CGMCC 1.15790</strain>
    </source>
</reference>
<evidence type="ECO:0000259" key="2">
    <source>
        <dbReference type="Pfam" id="PF13439"/>
    </source>
</evidence>
<proteinExistence type="predicted"/>
<gene>
    <name evidence="3" type="ORF">ACFPTR_05955</name>
</gene>
<dbReference type="GO" id="GO:0016757">
    <property type="term" value="F:glycosyltransferase activity"/>
    <property type="evidence" value="ECO:0007669"/>
    <property type="project" value="UniProtKB-KW"/>
</dbReference>
<sequence length="367" mass="41401">MRILMLSNMYPTEKAPSFGIFVKNQVEALMNENQVVDVLAITNPEAGKKNVMKKYSTWFLQGLKLLIAKGKRYDIVHAHYAFPSGLPARLLKRRFKTPYIVTCHGGDLNKMAKIGPFFYQQTQRILVEADHVIAVGQDLAAQIIDNYRIPKEKVTILSMGVDRSIFFERPKEEARKHLRLPTDCNHFLYVGNLIEEKGLLDLVEAYALYREKDPTAQLHIVGPKNQAVFFQRLQQKIASLRVEDGIFFHGAKPQTEVAQWMNAADVFVLPSHTEGFGLVAVEAMACGTPVIGTNVGGLRYLLADQAGEIVPVSQPEPLSQALEKVITDQDYRKSLIEVGRKRAETHDKAVITKKVIDIYQEALRQNE</sequence>
<comment type="caution">
    <text evidence="3">The sequence shown here is derived from an EMBL/GenBank/DDBJ whole genome shotgun (WGS) entry which is preliminary data.</text>
</comment>
<evidence type="ECO:0000313" key="4">
    <source>
        <dbReference type="Proteomes" id="UP001596143"/>
    </source>
</evidence>
<dbReference type="InterPro" id="IPR050194">
    <property type="entry name" value="Glycosyltransferase_grp1"/>
</dbReference>
<feature type="domain" description="Glycosyltransferase subfamily 4-like N-terminal" evidence="2">
    <location>
        <begin position="54"/>
        <end position="163"/>
    </location>
</feature>
<dbReference type="Proteomes" id="UP001596143">
    <property type="component" value="Unassembled WGS sequence"/>
</dbReference>
<dbReference type="EMBL" id="JBHSPF010000022">
    <property type="protein sequence ID" value="MFC5628441.1"/>
    <property type="molecule type" value="Genomic_DNA"/>
</dbReference>
<protein>
    <submittedName>
        <fullName evidence="3">Glycosyltransferase</fullName>
        <ecNumber evidence="3">2.4.-.-</ecNumber>
    </submittedName>
</protein>
<dbReference type="RefSeq" id="WP_270898319.1">
    <property type="nucleotide sequence ID" value="NZ_JBHSPF010000022.1"/>
</dbReference>
<evidence type="ECO:0000259" key="1">
    <source>
        <dbReference type="Pfam" id="PF00534"/>
    </source>
</evidence>
<dbReference type="PANTHER" id="PTHR45947">
    <property type="entry name" value="SULFOQUINOVOSYL TRANSFERASE SQD2"/>
    <property type="match status" value="1"/>
</dbReference>
<keyword evidence="3" id="KW-0808">Transferase</keyword>
<accession>A0ABW0U854</accession>
<dbReference type="Pfam" id="PF13439">
    <property type="entry name" value="Glyco_transf_4"/>
    <property type="match status" value="1"/>
</dbReference>
<dbReference type="Pfam" id="PF00534">
    <property type="entry name" value="Glycos_transf_1"/>
    <property type="match status" value="1"/>
</dbReference>
<keyword evidence="4" id="KW-1185">Reference proteome</keyword>
<dbReference type="PANTHER" id="PTHR45947:SF15">
    <property type="entry name" value="TEICHURONIC ACID BIOSYNTHESIS GLYCOSYLTRANSFERASE TUAC-RELATED"/>
    <property type="match status" value="1"/>
</dbReference>
<organism evidence="3 4">
    <name type="scientific">Aliibacillus thermotolerans</name>
    <dbReference type="NCBI Taxonomy" id="1834418"/>
    <lineage>
        <taxon>Bacteria</taxon>
        <taxon>Bacillati</taxon>
        <taxon>Bacillota</taxon>
        <taxon>Bacilli</taxon>
        <taxon>Bacillales</taxon>
        <taxon>Bacillaceae</taxon>
        <taxon>Aliibacillus</taxon>
    </lineage>
</organism>
<dbReference type="InterPro" id="IPR028098">
    <property type="entry name" value="Glyco_trans_4-like_N"/>
</dbReference>
<dbReference type="SUPFAM" id="SSF53756">
    <property type="entry name" value="UDP-Glycosyltransferase/glycogen phosphorylase"/>
    <property type="match status" value="1"/>
</dbReference>
<name>A0ABW0U854_9BACI</name>
<keyword evidence="3" id="KW-0328">Glycosyltransferase</keyword>